<dbReference type="EMBL" id="JARGEI010000026">
    <property type="protein sequence ID" value="KAJ8708340.1"/>
    <property type="molecule type" value="Genomic_DNA"/>
</dbReference>
<keyword evidence="7" id="KW-1185">Reference proteome</keyword>
<evidence type="ECO:0000256" key="1">
    <source>
        <dbReference type="ARBA" id="ARBA00004141"/>
    </source>
</evidence>
<dbReference type="InterPro" id="IPR006214">
    <property type="entry name" value="Bax_inhibitor_1-related"/>
</dbReference>
<feature type="transmembrane region" description="Helical" evidence="5">
    <location>
        <begin position="166"/>
        <end position="194"/>
    </location>
</feature>
<protein>
    <submittedName>
        <fullName evidence="6">Uncharacterized protein</fullName>
    </submittedName>
</protein>
<comment type="similarity">
    <text evidence="5">Belongs to the BI1 family.</text>
</comment>
<feature type="transmembrane region" description="Helical" evidence="5">
    <location>
        <begin position="44"/>
        <end position="65"/>
    </location>
</feature>
<sequence>MGDSNIKKKGRKSKKKKPLFYPTDYWVQYQDSSPLDYSPDRNGFIAKVFSIVLFMLLITAAFVGFVRSSEAMMELFVDSGVGSLLMLAGVAGMTILSCLLMCCPYMRLFPCTLIMLIVAVVCMSLITAYITAYHKTEIIVYALITTAVTVLACLLLALTSFDFTKFLLYVFVVGIAFSVLSFLVFFASFALGIWYKPLHLALLFCGTILNVIMLIMELQMIIGGKAVSLNEDEYMFGAYMLYTSIVDLFLKMVQLFGLFLDMDFED</sequence>
<evidence type="ECO:0000256" key="5">
    <source>
        <dbReference type="RuleBase" id="RU004379"/>
    </source>
</evidence>
<reference evidence="6" key="1">
    <citation type="submission" date="2023-03" db="EMBL/GenBank/DDBJ databases">
        <title>Chromosome-level genomes of two armyworms, Mythimna separata and Mythimna loreyi, provide insights into the biosynthesis and reception of sex pheromones.</title>
        <authorList>
            <person name="Zhao H."/>
        </authorList>
    </citation>
    <scope>NUCLEOTIDE SEQUENCE</scope>
    <source>
        <strain evidence="6">BeijingLab</strain>
        <tissue evidence="6">Pupa</tissue>
    </source>
</reference>
<keyword evidence="2 5" id="KW-0812">Transmembrane</keyword>
<feature type="transmembrane region" description="Helical" evidence="5">
    <location>
        <begin position="85"/>
        <end position="106"/>
    </location>
</feature>
<evidence type="ECO:0000256" key="2">
    <source>
        <dbReference type="ARBA" id="ARBA00022692"/>
    </source>
</evidence>
<dbReference type="PANTHER" id="PTHR23291:SF47">
    <property type="entry name" value="TRANSMEMBRANE BAX INHIBITOR MOTIF CONTAINING 7"/>
    <property type="match status" value="1"/>
</dbReference>
<dbReference type="Pfam" id="PF01027">
    <property type="entry name" value="Bax1-I"/>
    <property type="match status" value="1"/>
</dbReference>
<evidence type="ECO:0000256" key="4">
    <source>
        <dbReference type="ARBA" id="ARBA00023136"/>
    </source>
</evidence>
<organism evidence="6 7">
    <name type="scientific">Mythimna separata</name>
    <name type="common">Oriental armyworm</name>
    <name type="synonym">Pseudaletia separata</name>
    <dbReference type="NCBI Taxonomy" id="271217"/>
    <lineage>
        <taxon>Eukaryota</taxon>
        <taxon>Metazoa</taxon>
        <taxon>Ecdysozoa</taxon>
        <taxon>Arthropoda</taxon>
        <taxon>Hexapoda</taxon>
        <taxon>Insecta</taxon>
        <taxon>Pterygota</taxon>
        <taxon>Neoptera</taxon>
        <taxon>Endopterygota</taxon>
        <taxon>Lepidoptera</taxon>
        <taxon>Glossata</taxon>
        <taxon>Ditrysia</taxon>
        <taxon>Noctuoidea</taxon>
        <taxon>Noctuidae</taxon>
        <taxon>Noctuinae</taxon>
        <taxon>Hadenini</taxon>
        <taxon>Mythimna</taxon>
    </lineage>
</organism>
<feature type="transmembrane region" description="Helical" evidence="5">
    <location>
        <begin position="113"/>
        <end position="132"/>
    </location>
</feature>
<name>A0AAD7YAN2_MYTSE</name>
<proteinExistence type="inferred from homology"/>
<accession>A0AAD7YAN2</accession>
<dbReference type="Proteomes" id="UP001231518">
    <property type="component" value="Chromosome 25"/>
</dbReference>
<evidence type="ECO:0000313" key="7">
    <source>
        <dbReference type="Proteomes" id="UP001231518"/>
    </source>
</evidence>
<keyword evidence="3 5" id="KW-1133">Transmembrane helix</keyword>
<feature type="transmembrane region" description="Helical" evidence="5">
    <location>
        <begin position="138"/>
        <end position="159"/>
    </location>
</feature>
<keyword evidence="4 5" id="KW-0472">Membrane</keyword>
<dbReference type="GO" id="GO:0016020">
    <property type="term" value="C:membrane"/>
    <property type="evidence" value="ECO:0007669"/>
    <property type="project" value="UniProtKB-SubCell"/>
</dbReference>
<dbReference type="PANTHER" id="PTHR23291">
    <property type="entry name" value="BAX INHIBITOR-RELATED"/>
    <property type="match status" value="1"/>
</dbReference>
<evidence type="ECO:0000313" key="6">
    <source>
        <dbReference type="EMBL" id="KAJ8708340.1"/>
    </source>
</evidence>
<feature type="transmembrane region" description="Helical" evidence="5">
    <location>
        <begin position="200"/>
        <end position="218"/>
    </location>
</feature>
<gene>
    <name evidence="6" type="ORF">PYW07_010465</name>
</gene>
<dbReference type="AlphaFoldDB" id="A0AAD7YAN2"/>
<feature type="transmembrane region" description="Helical" evidence="5">
    <location>
        <begin position="239"/>
        <end position="260"/>
    </location>
</feature>
<comment type="caution">
    <text evidence="6">The sequence shown here is derived from an EMBL/GenBank/DDBJ whole genome shotgun (WGS) entry which is preliminary data.</text>
</comment>
<evidence type="ECO:0000256" key="3">
    <source>
        <dbReference type="ARBA" id="ARBA00022989"/>
    </source>
</evidence>
<comment type="subcellular location">
    <subcellularLocation>
        <location evidence="1">Membrane</location>
        <topology evidence="1">Multi-pass membrane protein</topology>
    </subcellularLocation>
</comment>